<dbReference type="STRING" id="1798540.A3B74_02435"/>
<dbReference type="AlphaFoldDB" id="A0A1G2ARS2"/>
<dbReference type="EMBL" id="MHKB01000008">
    <property type="protein sequence ID" value="OGY79608.1"/>
    <property type="molecule type" value="Genomic_DNA"/>
</dbReference>
<accession>A0A1G2ARS2</accession>
<gene>
    <name evidence="1" type="ORF">A3B74_02435</name>
</gene>
<evidence type="ECO:0000313" key="2">
    <source>
        <dbReference type="Proteomes" id="UP000177165"/>
    </source>
</evidence>
<reference evidence="1 2" key="1">
    <citation type="journal article" date="2016" name="Nat. Commun.">
        <title>Thousands of microbial genomes shed light on interconnected biogeochemical processes in an aquifer system.</title>
        <authorList>
            <person name="Anantharaman K."/>
            <person name="Brown C.T."/>
            <person name="Hug L.A."/>
            <person name="Sharon I."/>
            <person name="Castelle C.J."/>
            <person name="Probst A.J."/>
            <person name="Thomas B.C."/>
            <person name="Singh A."/>
            <person name="Wilkins M.J."/>
            <person name="Karaoz U."/>
            <person name="Brodie E.L."/>
            <person name="Williams K.H."/>
            <person name="Hubbard S.S."/>
            <person name="Banfield J.F."/>
        </authorList>
    </citation>
    <scope>NUCLEOTIDE SEQUENCE [LARGE SCALE GENOMIC DNA]</scope>
</reference>
<dbReference type="Proteomes" id="UP000177165">
    <property type="component" value="Unassembled WGS sequence"/>
</dbReference>
<sequence>MLIIPQRDSRKEKTLYFKVFQDVVWIGIEEVTKAVPALSRCHARGMGIIAEKEFCQMIPAPYRQEMLAFQFGAEATPGARFKLLDAMDESKGFLFEQDDLLFIVQWQESGQLWIMYLMGVPAPAGWEDGAKTAAECRQEE</sequence>
<name>A0A1G2ARS2_9BACT</name>
<evidence type="ECO:0000313" key="1">
    <source>
        <dbReference type="EMBL" id="OGY79608.1"/>
    </source>
</evidence>
<organism evidence="1 2">
    <name type="scientific">Candidatus Kerfeldbacteria bacterium RIFCSPHIGHO2_02_FULL_42_14</name>
    <dbReference type="NCBI Taxonomy" id="1798540"/>
    <lineage>
        <taxon>Bacteria</taxon>
        <taxon>Candidatus Kerfeldiibacteriota</taxon>
    </lineage>
</organism>
<protein>
    <submittedName>
        <fullName evidence="1">Uncharacterized protein</fullName>
    </submittedName>
</protein>
<proteinExistence type="predicted"/>
<comment type="caution">
    <text evidence="1">The sequence shown here is derived from an EMBL/GenBank/DDBJ whole genome shotgun (WGS) entry which is preliminary data.</text>
</comment>